<feature type="domain" description="DUF6318" evidence="3">
    <location>
        <begin position="47"/>
        <end position="184"/>
    </location>
</feature>
<dbReference type="RefSeq" id="WP_185253632.1">
    <property type="nucleotide sequence ID" value="NZ_JACKXE010000001.1"/>
</dbReference>
<comment type="caution">
    <text evidence="4">The sequence shown here is derived from an EMBL/GenBank/DDBJ whole genome shotgun (WGS) entry which is preliminary data.</text>
</comment>
<dbReference type="Pfam" id="PF19843">
    <property type="entry name" value="DUF6318"/>
    <property type="match status" value="1"/>
</dbReference>
<gene>
    <name evidence="4" type="ORF">H5V45_14795</name>
</gene>
<evidence type="ECO:0000313" key="5">
    <source>
        <dbReference type="Proteomes" id="UP000523955"/>
    </source>
</evidence>
<evidence type="ECO:0000256" key="2">
    <source>
        <dbReference type="SAM" id="SignalP"/>
    </source>
</evidence>
<feature type="chain" id="PRO_5039102876" description="DUF6318 domain-containing protein" evidence="2">
    <location>
        <begin position="17"/>
        <end position="186"/>
    </location>
</feature>
<name>A0A7X0RHU6_9ACTN</name>
<feature type="signal peptide" evidence="2">
    <location>
        <begin position="1"/>
        <end position="16"/>
    </location>
</feature>
<evidence type="ECO:0000259" key="3">
    <source>
        <dbReference type="Pfam" id="PF19843"/>
    </source>
</evidence>
<evidence type="ECO:0000256" key="1">
    <source>
        <dbReference type="SAM" id="MobiDB-lite"/>
    </source>
</evidence>
<dbReference type="Proteomes" id="UP000523955">
    <property type="component" value="Unassembled WGS sequence"/>
</dbReference>
<sequence length="186" mass="19354">MVLVAGLLALSLGLGACSGDHPQPKIAPPESSAPTSGSPSAEPGPVEPTMPAAAKRHDAAGAEAFVEYYWELVNYAQATGEVAQLRQVALKSCSACSGGLRGIVDTYEAGGSITGGEIEVVTRRASPFSAGPRSGFTVTVIVATTAQTVKAPGKRTKHLDPGRTKIQLVVQRTRANWMIGRWDVLT</sequence>
<organism evidence="4 5">
    <name type="scientific">Nocardioides luti</name>
    <dbReference type="NCBI Taxonomy" id="2761101"/>
    <lineage>
        <taxon>Bacteria</taxon>
        <taxon>Bacillati</taxon>
        <taxon>Actinomycetota</taxon>
        <taxon>Actinomycetes</taxon>
        <taxon>Propionibacteriales</taxon>
        <taxon>Nocardioidaceae</taxon>
        <taxon>Nocardioides</taxon>
    </lineage>
</organism>
<protein>
    <recommendedName>
        <fullName evidence="3">DUF6318 domain-containing protein</fullName>
    </recommendedName>
</protein>
<accession>A0A7X0RHU6</accession>
<dbReference type="InterPro" id="IPR046281">
    <property type="entry name" value="DUF6318"/>
</dbReference>
<evidence type="ECO:0000313" key="4">
    <source>
        <dbReference type="EMBL" id="MBB6628591.1"/>
    </source>
</evidence>
<keyword evidence="2" id="KW-0732">Signal</keyword>
<dbReference type="AlphaFoldDB" id="A0A7X0RHU6"/>
<keyword evidence="5" id="KW-1185">Reference proteome</keyword>
<reference evidence="4 5" key="1">
    <citation type="submission" date="2020-08" db="EMBL/GenBank/DDBJ databases">
        <authorList>
            <person name="Seo M.-J."/>
        </authorList>
    </citation>
    <scope>NUCLEOTIDE SEQUENCE [LARGE SCALE GENOMIC DNA]</scope>
    <source>
        <strain evidence="4 5">KIGAM211</strain>
    </source>
</reference>
<dbReference type="EMBL" id="JACKXE010000001">
    <property type="protein sequence ID" value="MBB6628591.1"/>
    <property type="molecule type" value="Genomic_DNA"/>
</dbReference>
<feature type="region of interest" description="Disordered" evidence="1">
    <location>
        <begin position="21"/>
        <end position="55"/>
    </location>
</feature>
<proteinExistence type="predicted"/>